<dbReference type="EMBL" id="BMFQ01000004">
    <property type="protein sequence ID" value="GGG58059.1"/>
    <property type="molecule type" value="Genomic_DNA"/>
</dbReference>
<dbReference type="InterPro" id="IPR002225">
    <property type="entry name" value="3Beta_OHSteriod_DH/Estase"/>
</dbReference>
<dbReference type="PANTHER" id="PTHR43245">
    <property type="entry name" value="BIFUNCTIONAL POLYMYXIN RESISTANCE PROTEIN ARNA"/>
    <property type="match status" value="1"/>
</dbReference>
<dbReference type="Pfam" id="PF01073">
    <property type="entry name" value="3Beta_HSD"/>
    <property type="match status" value="1"/>
</dbReference>
<dbReference type="SUPFAM" id="SSF51735">
    <property type="entry name" value="NAD(P)-binding Rossmann-fold domains"/>
    <property type="match status" value="1"/>
</dbReference>
<proteinExistence type="inferred from homology"/>
<comment type="similarity">
    <text evidence="1">Belongs to the 3-beta-HSD family.</text>
</comment>
<dbReference type="InterPro" id="IPR036291">
    <property type="entry name" value="NAD(P)-bd_dom_sf"/>
</dbReference>
<dbReference type="InterPro" id="IPR050177">
    <property type="entry name" value="Lipid_A_modif_metabolic_enz"/>
</dbReference>
<dbReference type="Gene3D" id="3.40.50.720">
    <property type="entry name" value="NAD(P)-binding Rossmann-like Domain"/>
    <property type="match status" value="1"/>
</dbReference>
<name>A0A917GVF5_9FLAO</name>
<evidence type="ECO:0000256" key="1">
    <source>
        <dbReference type="ARBA" id="ARBA00009219"/>
    </source>
</evidence>
<dbReference type="PANTHER" id="PTHR43245:SF51">
    <property type="entry name" value="SHORT CHAIN DEHYDROGENASE_REDUCTASE FAMILY 42E, MEMBER 2"/>
    <property type="match status" value="1"/>
</dbReference>
<comment type="caution">
    <text evidence="4">The sequence shown here is derived from an EMBL/GenBank/DDBJ whole genome shotgun (WGS) entry which is preliminary data.</text>
</comment>
<dbReference type="GO" id="GO:0006694">
    <property type="term" value="P:steroid biosynthetic process"/>
    <property type="evidence" value="ECO:0007669"/>
    <property type="project" value="InterPro"/>
</dbReference>
<reference evidence="4" key="2">
    <citation type="submission" date="2020-09" db="EMBL/GenBank/DDBJ databases">
        <authorList>
            <person name="Sun Q."/>
            <person name="Zhou Y."/>
        </authorList>
    </citation>
    <scope>NUCLEOTIDE SEQUENCE</scope>
    <source>
        <strain evidence="4">CGMCC 1.12751</strain>
    </source>
</reference>
<dbReference type="AlphaFoldDB" id="A0A917GVF5"/>
<dbReference type="Proteomes" id="UP000625976">
    <property type="component" value="Unassembled WGS sequence"/>
</dbReference>
<dbReference type="RefSeq" id="WP_188466548.1">
    <property type="nucleotide sequence ID" value="NZ_BMFQ01000004.1"/>
</dbReference>
<evidence type="ECO:0000259" key="3">
    <source>
        <dbReference type="Pfam" id="PF01073"/>
    </source>
</evidence>
<reference evidence="4" key="1">
    <citation type="journal article" date="2014" name="Int. J. Syst. Evol. Microbiol.">
        <title>Complete genome sequence of Corynebacterium casei LMG S-19264T (=DSM 44701T), isolated from a smear-ripened cheese.</title>
        <authorList>
            <consortium name="US DOE Joint Genome Institute (JGI-PGF)"/>
            <person name="Walter F."/>
            <person name="Albersmeier A."/>
            <person name="Kalinowski J."/>
            <person name="Ruckert C."/>
        </authorList>
    </citation>
    <scope>NUCLEOTIDE SEQUENCE</scope>
    <source>
        <strain evidence="4">CGMCC 1.12751</strain>
    </source>
</reference>
<evidence type="ECO:0000256" key="2">
    <source>
        <dbReference type="ARBA" id="ARBA00023002"/>
    </source>
</evidence>
<gene>
    <name evidence="4" type="primary">oleD</name>
    <name evidence="4" type="ORF">GCM10010976_31110</name>
</gene>
<organism evidence="4 5">
    <name type="scientific">Bizionia arctica</name>
    <dbReference type="NCBI Taxonomy" id="1495645"/>
    <lineage>
        <taxon>Bacteria</taxon>
        <taxon>Pseudomonadati</taxon>
        <taxon>Bacteroidota</taxon>
        <taxon>Flavobacteriia</taxon>
        <taxon>Flavobacteriales</taxon>
        <taxon>Flavobacteriaceae</taxon>
        <taxon>Bizionia</taxon>
    </lineage>
</organism>
<keyword evidence="2" id="KW-0560">Oxidoreductase</keyword>
<dbReference type="GO" id="GO:0016616">
    <property type="term" value="F:oxidoreductase activity, acting on the CH-OH group of donors, NAD or NADP as acceptor"/>
    <property type="evidence" value="ECO:0007669"/>
    <property type="project" value="InterPro"/>
</dbReference>
<evidence type="ECO:0000313" key="4">
    <source>
        <dbReference type="EMBL" id="GGG58059.1"/>
    </source>
</evidence>
<feature type="domain" description="3-beta hydroxysteroid dehydrogenase/isomerase" evidence="3">
    <location>
        <begin position="10"/>
        <end position="263"/>
    </location>
</feature>
<accession>A0A917GVF5</accession>
<protein>
    <submittedName>
        <fullName evidence="4">3-beta hydroxysteroid dehydrogenase</fullName>
    </submittedName>
</protein>
<sequence>MENKQPHIFLTGGSGFIGSRIVEELLAEDSPLKPSKITVFDKQPYQGVENEVIHFIQGSICDYKAVAEASKNADLVIHTAAIIDWGTKTRQEVLNINVEGTINIIKACKTNNINYLVYTSSLDAVFTGFPLIDIDESQPYPETHATVYCESKKLGELAVLEAHSSTLKTCVLRPSDVYGEADPYHMDPLIDMAKSGFYVRLGNGKAKCQHVYVGNMAYAHVLAANALWTGNQKVEKEVYFITDSEGHNFFHFFDNIVEGAGYKIFPKNAWIPKKLAYAIGSMSEGIAVLFRPIKHYNPKFSRFAVTYTCTDFTYSSKKALNDFDFQPKYSTEEGLKRTIGFYSKRR</sequence>
<evidence type="ECO:0000313" key="5">
    <source>
        <dbReference type="Proteomes" id="UP000625976"/>
    </source>
</evidence>
<dbReference type="FunFam" id="3.40.50.720:FF:000495">
    <property type="entry name" value="3 hydroxysteroid dehydrogenase, putative"/>
    <property type="match status" value="1"/>
</dbReference>
<keyword evidence="5" id="KW-1185">Reference proteome</keyword>